<feature type="domain" description="5'-3' DNA helicase ZGRF1-like N-terminal" evidence="2">
    <location>
        <begin position="21"/>
        <end position="102"/>
    </location>
</feature>
<organism evidence="3 4">
    <name type="scientific">Aspergillus carbonarius (strain ITEM 5010)</name>
    <dbReference type="NCBI Taxonomy" id="602072"/>
    <lineage>
        <taxon>Eukaryota</taxon>
        <taxon>Fungi</taxon>
        <taxon>Dikarya</taxon>
        <taxon>Ascomycota</taxon>
        <taxon>Pezizomycotina</taxon>
        <taxon>Eurotiomycetes</taxon>
        <taxon>Eurotiomycetidae</taxon>
        <taxon>Eurotiales</taxon>
        <taxon>Aspergillaceae</taxon>
        <taxon>Aspergillus</taxon>
        <taxon>Aspergillus subgen. Circumdati</taxon>
    </lineage>
</organism>
<dbReference type="OMA" id="FRCLYTY"/>
<accession>A0A1R3RE11</accession>
<evidence type="ECO:0000313" key="3">
    <source>
        <dbReference type="EMBL" id="OOF92718.1"/>
    </source>
</evidence>
<feature type="compositionally biased region" description="Polar residues" evidence="1">
    <location>
        <begin position="267"/>
        <end position="282"/>
    </location>
</feature>
<dbReference type="PANTHER" id="PTHR28535">
    <property type="entry name" value="ZINC FINGER GRF-TYPE CONTAINING 1"/>
    <property type="match status" value="1"/>
</dbReference>
<name>A0A1R3RE11_ASPC5</name>
<dbReference type="STRING" id="602072.A0A1R3RE11"/>
<protein>
    <recommendedName>
        <fullName evidence="2">5'-3' DNA helicase ZGRF1-like N-terminal domain-containing protein</fullName>
    </recommendedName>
</protein>
<dbReference type="Pfam" id="PF10382">
    <property type="entry name" value="ZGRF1-like_N"/>
    <property type="match status" value="1"/>
</dbReference>
<feature type="compositionally biased region" description="Basic and acidic residues" evidence="1">
    <location>
        <begin position="160"/>
        <end position="180"/>
    </location>
</feature>
<dbReference type="GO" id="GO:0005634">
    <property type="term" value="C:nucleus"/>
    <property type="evidence" value="ECO:0007669"/>
    <property type="project" value="TreeGrafter"/>
</dbReference>
<evidence type="ECO:0000256" key="1">
    <source>
        <dbReference type="SAM" id="MobiDB-lite"/>
    </source>
</evidence>
<feature type="compositionally biased region" description="Basic and acidic residues" evidence="1">
    <location>
        <begin position="333"/>
        <end position="351"/>
    </location>
</feature>
<keyword evidence="4" id="KW-1185">Reference proteome</keyword>
<dbReference type="PANTHER" id="PTHR28535:SF1">
    <property type="entry name" value="PROTEIN ZGRF1"/>
    <property type="match status" value="1"/>
</dbReference>
<gene>
    <name evidence="3" type="ORF">ASPCADRAFT_174491</name>
</gene>
<proteinExistence type="predicted"/>
<feature type="region of interest" description="Disordered" evidence="1">
    <location>
        <begin position="316"/>
        <end position="402"/>
    </location>
</feature>
<sequence length="433" mass="48898">MSTPRGTPSMSVPATQNTAPVIRFRCLYTYDMRRKAKRWQDGFLRYHTFNKRIMAYDVAGNFVGDYHWRQDDEGIQDGDELELDNGALIQVCEPVERTETDISALYSNKRKSHRSPSRPGETPTPSVTPSRPSLSSQPTRSLNDLLGIKKTPAQRSDPPNADRTRPTSRVNEHERSERPAKRQRAKPTSENNPPRQTASHRAHHDPAIIELTETNTTERQATSHGAALDNVVDPEEKDSRLTATSASPRRKSKHHADQANCKKSEKNSFNSLEQTQTRTSGHLNDDESPEVPGNMLRLPTGKPRKKMMYQAVLASQDANADPKRHSQPSQQPHEPRDHLNVPHSDLEDRPPISRKRNSGPVGLRKSYSDPTALVRYDDLPSRHRSSESPLSTITDTEESETGPWTWEAEYLLEFWPPGRPKPTRTSAQRPANA</sequence>
<dbReference type="AlphaFoldDB" id="A0A1R3RE11"/>
<dbReference type="VEuPathDB" id="FungiDB:ASPCADRAFT_174491"/>
<dbReference type="GO" id="GO:0035861">
    <property type="term" value="C:site of double-strand break"/>
    <property type="evidence" value="ECO:0007669"/>
    <property type="project" value="TreeGrafter"/>
</dbReference>
<feature type="compositionally biased region" description="Basic and acidic residues" evidence="1">
    <location>
        <begin position="255"/>
        <end position="266"/>
    </location>
</feature>
<dbReference type="InterPro" id="IPR052800">
    <property type="entry name" value="DNA_Repair_Helicase_ZGRF1"/>
</dbReference>
<dbReference type="OrthoDB" id="6513042at2759"/>
<feature type="compositionally biased region" description="Polar residues" evidence="1">
    <location>
        <begin position="186"/>
        <end position="197"/>
    </location>
</feature>
<dbReference type="InterPro" id="IPR018838">
    <property type="entry name" value="ZGRF1-like_N"/>
</dbReference>
<dbReference type="GO" id="GO:0006302">
    <property type="term" value="P:double-strand break repair"/>
    <property type="evidence" value="ECO:0007669"/>
    <property type="project" value="TreeGrafter"/>
</dbReference>
<feature type="compositionally biased region" description="Basic and acidic residues" evidence="1">
    <location>
        <begin position="375"/>
        <end position="386"/>
    </location>
</feature>
<feature type="compositionally biased region" description="Polar residues" evidence="1">
    <location>
        <begin position="212"/>
        <end position="223"/>
    </location>
</feature>
<dbReference type="EMBL" id="KV907506">
    <property type="protein sequence ID" value="OOF92718.1"/>
    <property type="molecule type" value="Genomic_DNA"/>
</dbReference>
<feature type="region of interest" description="Disordered" evidence="1">
    <location>
        <begin position="100"/>
        <end position="303"/>
    </location>
</feature>
<feature type="compositionally biased region" description="Low complexity" evidence="1">
    <location>
        <begin position="123"/>
        <end position="136"/>
    </location>
</feature>
<evidence type="ECO:0000313" key="4">
    <source>
        <dbReference type="Proteomes" id="UP000188318"/>
    </source>
</evidence>
<dbReference type="Proteomes" id="UP000188318">
    <property type="component" value="Unassembled WGS sequence"/>
</dbReference>
<evidence type="ECO:0000259" key="2">
    <source>
        <dbReference type="Pfam" id="PF10382"/>
    </source>
</evidence>
<reference evidence="4" key="1">
    <citation type="journal article" date="2017" name="Genome Biol.">
        <title>Comparative genomics reveals high biological diversity and specific adaptations in the industrially and medically important fungal genus Aspergillus.</title>
        <authorList>
            <person name="de Vries R.P."/>
            <person name="Riley R."/>
            <person name="Wiebenga A."/>
            <person name="Aguilar-Osorio G."/>
            <person name="Amillis S."/>
            <person name="Uchima C.A."/>
            <person name="Anderluh G."/>
            <person name="Asadollahi M."/>
            <person name="Askin M."/>
            <person name="Barry K."/>
            <person name="Battaglia E."/>
            <person name="Bayram O."/>
            <person name="Benocci T."/>
            <person name="Braus-Stromeyer S.A."/>
            <person name="Caldana C."/>
            <person name="Canovas D."/>
            <person name="Cerqueira G.C."/>
            <person name="Chen F."/>
            <person name="Chen W."/>
            <person name="Choi C."/>
            <person name="Clum A."/>
            <person name="Dos Santos R.A."/>
            <person name="Damasio A.R."/>
            <person name="Diallinas G."/>
            <person name="Emri T."/>
            <person name="Fekete E."/>
            <person name="Flipphi M."/>
            <person name="Freyberg S."/>
            <person name="Gallo A."/>
            <person name="Gournas C."/>
            <person name="Habgood R."/>
            <person name="Hainaut M."/>
            <person name="Harispe M.L."/>
            <person name="Henrissat B."/>
            <person name="Hilden K.S."/>
            <person name="Hope R."/>
            <person name="Hossain A."/>
            <person name="Karabika E."/>
            <person name="Karaffa L."/>
            <person name="Karanyi Z."/>
            <person name="Krasevec N."/>
            <person name="Kuo A."/>
            <person name="Kusch H."/>
            <person name="LaButti K."/>
            <person name="Lagendijk E.L."/>
            <person name="Lapidus A."/>
            <person name="Levasseur A."/>
            <person name="Lindquist E."/>
            <person name="Lipzen A."/>
            <person name="Logrieco A.F."/>
            <person name="MacCabe A."/>
            <person name="Maekelae M.R."/>
            <person name="Malavazi I."/>
            <person name="Melin P."/>
            <person name="Meyer V."/>
            <person name="Mielnichuk N."/>
            <person name="Miskei M."/>
            <person name="Molnar A.P."/>
            <person name="Mule G."/>
            <person name="Ngan C.Y."/>
            <person name="Orejas M."/>
            <person name="Orosz E."/>
            <person name="Ouedraogo J.P."/>
            <person name="Overkamp K.M."/>
            <person name="Park H.-S."/>
            <person name="Perrone G."/>
            <person name="Piumi F."/>
            <person name="Punt P.J."/>
            <person name="Ram A.F."/>
            <person name="Ramon A."/>
            <person name="Rauscher S."/>
            <person name="Record E."/>
            <person name="Riano-Pachon D.M."/>
            <person name="Robert V."/>
            <person name="Roehrig J."/>
            <person name="Ruller R."/>
            <person name="Salamov A."/>
            <person name="Salih N.S."/>
            <person name="Samson R.A."/>
            <person name="Sandor E."/>
            <person name="Sanguinetti M."/>
            <person name="Schuetze T."/>
            <person name="Sepcic K."/>
            <person name="Shelest E."/>
            <person name="Sherlock G."/>
            <person name="Sophianopoulou V."/>
            <person name="Squina F.M."/>
            <person name="Sun H."/>
            <person name="Susca A."/>
            <person name="Todd R.B."/>
            <person name="Tsang A."/>
            <person name="Unkles S.E."/>
            <person name="van de Wiele N."/>
            <person name="van Rossen-Uffink D."/>
            <person name="Oliveira J.V."/>
            <person name="Vesth T.C."/>
            <person name="Visser J."/>
            <person name="Yu J.-H."/>
            <person name="Zhou M."/>
            <person name="Andersen M.R."/>
            <person name="Archer D.B."/>
            <person name="Baker S.E."/>
            <person name="Benoit I."/>
            <person name="Brakhage A.A."/>
            <person name="Braus G.H."/>
            <person name="Fischer R."/>
            <person name="Frisvad J.C."/>
            <person name="Goldman G.H."/>
            <person name="Houbraken J."/>
            <person name="Oakley B."/>
            <person name="Pocsi I."/>
            <person name="Scazzocchio C."/>
            <person name="Seiboth B."/>
            <person name="vanKuyk P.A."/>
            <person name="Wortman J."/>
            <person name="Dyer P.S."/>
            <person name="Grigoriev I.V."/>
        </authorList>
    </citation>
    <scope>NUCLEOTIDE SEQUENCE [LARGE SCALE GENOMIC DNA]</scope>
    <source>
        <strain evidence="4">ITEM 5010</strain>
    </source>
</reference>